<dbReference type="SUPFAM" id="SSF53756">
    <property type="entry name" value="UDP-Glycosyltransferase/glycogen phosphorylase"/>
    <property type="match status" value="1"/>
</dbReference>
<dbReference type="EMBL" id="AP018227">
    <property type="protein sequence ID" value="BAY82974.1"/>
    <property type="molecule type" value="Genomic_DNA"/>
</dbReference>
<dbReference type="AlphaFoldDB" id="A0A1Z4LP79"/>
<gene>
    <name evidence="1" type="ORF">NIES267_24600</name>
</gene>
<dbReference type="GO" id="GO:0016740">
    <property type="term" value="F:transferase activity"/>
    <property type="evidence" value="ECO:0007669"/>
    <property type="project" value="UniProtKB-KW"/>
</dbReference>
<organism evidence="1 2">
    <name type="scientific">Calothrix parasitica NIES-267</name>
    <dbReference type="NCBI Taxonomy" id="1973488"/>
    <lineage>
        <taxon>Bacteria</taxon>
        <taxon>Bacillati</taxon>
        <taxon>Cyanobacteriota</taxon>
        <taxon>Cyanophyceae</taxon>
        <taxon>Nostocales</taxon>
        <taxon>Calotrichaceae</taxon>
        <taxon>Calothrix</taxon>
    </lineage>
</organism>
<proteinExistence type="predicted"/>
<dbReference type="Proteomes" id="UP000218418">
    <property type="component" value="Chromosome"/>
</dbReference>
<dbReference type="Gene3D" id="3.40.50.2000">
    <property type="entry name" value="Glycogen Phosphorylase B"/>
    <property type="match status" value="2"/>
</dbReference>
<dbReference type="PANTHER" id="PTHR12526">
    <property type="entry name" value="GLYCOSYLTRANSFERASE"/>
    <property type="match status" value="1"/>
</dbReference>
<reference evidence="1 2" key="1">
    <citation type="submission" date="2017-06" db="EMBL/GenBank/DDBJ databases">
        <title>Genome sequencing of cyanobaciteial culture collection at National Institute for Environmental Studies (NIES).</title>
        <authorList>
            <person name="Hirose Y."/>
            <person name="Shimura Y."/>
            <person name="Fujisawa T."/>
            <person name="Nakamura Y."/>
            <person name="Kawachi M."/>
        </authorList>
    </citation>
    <scope>NUCLEOTIDE SEQUENCE [LARGE SCALE GENOMIC DNA]</scope>
    <source>
        <strain evidence="1 2">NIES-267</strain>
    </source>
</reference>
<sequence>MPKSLRVLFAVGPENVIDAYKYWVKGEDSPSQVSVFYSSQFFDVCEKLNAKGYVIAQSTEKELIQDKHFIVERRPVPFPNASGILYHLRQIWCGLHLLVSAIRFRANFVIASTGTSYWFMFSLFSWLGIKVIPSVHCTLWHKYLPVRKIHKSILALSRNFFASDCQAIMAVSHDISQQISQLTADCHQPILEFFPTFRRANFASIKAPSTSHSPFLILFAGRIEENKGVFDVLEIAKRFAKIGLTDITFHICGTGSVLESLRSAAKEAGVDSIFLCHGYCTKPQMRDMFNRCHVVIVPTRKDFIEGFNKVVCEGILSGRPVVTSSVCPSLSYMGDAAIEVPPDDTQSYGDALLSLYQDEQLYKQKRRACLQVQEKFYDQKKSWGFALESILNTVNEKEHKKLSSQMNSRYYQNR</sequence>
<keyword evidence="1" id="KW-0808">Transferase</keyword>
<dbReference type="Pfam" id="PF13692">
    <property type="entry name" value="Glyco_trans_1_4"/>
    <property type="match status" value="1"/>
</dbReference>
<accession>A0A1Z4LP79</accession>
<protein>
    <submittedName>
        <fullName evidence="1">Group 1 glycosyl transferase</fullName>
    </submittedName>
</protein>
<dbReference type="OrthoDB" id="9783380at2"/>
<evidence type="ECO:0000313" key="2">
    <source>
        <dbReference type="Proteomes" id="UP000218418"/>
    </source>
</evidence>
<keyword evidence="2" id="KW-1185">Reference proteome</keyword>
<name>A0A1Z4LP79_9CYAN</name>
<dbReference type="CDD" id="cd03801">
    <property type="entry name" value="GT4_PimA-like"/>
    <property type="match status" value="1"/>
</dbReference>
<evidence type="ECO:0000313" key="1">
    <source>
        <dbReference type="EMBL" id="BAY82974.1"/>
    </source>
</evidence>